<keyword evidence="3" id="KW-0675">Receptor</keyword>
<dbReference type="RefSeq" id="WP_090069546.1">
    <property type="nucleotide sequence ID" value="NZ_FOVR01000002.1"/>
</dbReference>
<feature type="signal peptide" evidence="2">
    <location>
        <begin position="1"/>
        <end position="21"/>
    </location>
</feature>
<comment type="similarity">
    <text evidence="1">Belongs to the UPF0065 (bug) family.</text>
</comment>
<accession>A0A1I5CKG9</accession>
<dbReference type="InterPro" id="IPR042100">
    <property type="entry name" value="Bug_dom1"/>
</dbReference>
<sequence length="315" mass="33337">MKKTFIAALVAASTLTVPALAEYPDKPIRIVVGYSAGGGTDVMARAVAQFFEKALGNGASVVVKNMPGAGGQIGFTEVASADPDGYTLGTFNLPAALALTYDRKADYDASSFTYLANFVKDPNTVVVSKESGFETLEQLVEAAKAQPGSVTMGLSALGGNDHFSANMIADATGVEFTLVPFKGASMARTALMGQHVAAGTMTLSQTVSFQDELRVLAVLSDERSTFRPDVPTAKELGYDVQMSSLRGIVAPAGLPAEIEEKLRKALIDVNAMEDFQSMMAKQGNPISFIAGEEFEATAKQQDGVARSIWEKTPWK</sequence>
<dbReference type="PANTHER" id="PTHR42928:SF5">
    <property type="entry name" value="BLR1237 PROTEIN"/>
    <property type="match status" value="1"/>
</dbReference>
<reference evidence="3 4" key="1">
    <citation type="submission" date="2016-10" db="EMBL/GenBank/DDBJ databases">
        <authorList>
            <person name="de Groot N.N."/>
        </authorList>
    </citation>
    <scope>NUCLEOTIDE SEQUENCE [LARGE SCALE GENOMIC DNA]</scope>
    <source>
        <strain evidence="3 4">CGMCC 1.9157</strain>
    </source>
</reference>
<dbReference type="PIRSF" id="PIRSF017082">
    <property type="entry name" value="YflP"/>
    <property type="match status" value="1"/>
</dbReference>
<organism evidence="3 4">
    <name type="scientific">Cohaesibacter marisflavi</name>
    <dbReference type="NCBI Taxonomy" id="655353"/>
    <lineage>
        <taxon>Bacteria</taxon>
        <taxon>Pseudomonadati</taxon>
        <taxon>Pseudomonadota</taxon>
        <taxon>Alphaproteobacteria</taxon>
        <taxon>Hyphomicrobiales</taxon>
        <taxon>Cohaesibacteraceae</taxon>
    </lineage>
</organism>
<keyword evidence="4" id="KW-1185">Reference proteome</keyword>
<feature type="chain" id="PRO_5011647690" evidence="2">
    <location>
        <begin position="22"/>
        <end position="315"/>
    </location>
</feature>
<evidence type="ECO:0000256" key="2">
    <source>
        <dbReference type="SAM" id="SignalP"/>
    </source>
</evidence>
<dbReference type="STRING" id="655353.SAMN04488056_102265"/>
<dbReference type="SUPFAM" id="SSF53850">
    <property type="entry name" value="Periplasmic binding protein-like II"/>
    <property type="match status" value="1"/>
</dbReference>
<dbReference type="AlphaFoldDB" id="A0A1I5CKG9"/>
<keyword evidence="2" id="KW-0732">Signal</keyword>
<evidence type="ECO:0000313" key="4">
    <source>
        <dbReference type="Proteomes" id="UP000199236"/>
    </source>
</evidence>
<evidence type="ECO:0000256" key="1">
    <source>
        <dbReference type="ARBA" id="ARBA00006987"/>
    </source>
</evidence>
<dbReference type="Pfam" id="PF03401">
    <property type="entry name" value="TctC"/>
    <property type="match status" value="1"/>
</dbReference>
<dbReference type="CDD" id="cd07012">
    <property type="entry name" value="PBP2_Bug_TTT"/>
    <property type="match status" value="1"/>
</dbReference>
<proteinExistence type="inferred from homology"/>
<protein>
    <submittedName>
        <fullName evidence="3">Tripartite-type tricarboxylate transporter, receptor component TctC</fullName>
    </submittedName>
</protein>
<dbReference type="InterPro" id="IPR005064">
    <property type="entry name" value="BUG"/>
</dbReference>
<evidence type="ECO:0000313" key="3">
    <source>
        <dbReference type="EMBL" id="SFN87520.1"/>
    </source>
</evidence>
<dbReference type="Proteomes" id="UP000199236">
    <property type="component" value="Unassembled WGS sequence"/>
</dbReference>
<dbReference type="EMBL" id="FOVR01000002">
    <property type="protein sequence ID" value="SFN87520.1"/>
    <property type="molecule type" value="Genomic_DNA"/>
</dbReference>
<dbReference type="PANTHER" id="PTHR42928">
    <property type="entry name" value="TRICARBOXYLATE-BINDING PROTEIN"/>
    <property type="match status" value="1"/>
</dbReference>
<gene>
    <name evidence="3" type="ORF">SAMN04488056_102265</name>
</gene>
<dbReference type="OrthoDB" id="7243230at2"/>
<dbReference type="Gene3D" id="3.40.190.10">
    <property type="entry name" value="Periplasmic binding protein-like II"/>
    <property type="match status" value="1"/>
</dbReference>
<dbReference type="Gene3D" id="3.40.190.150">
    <property type="entry name" value="Bordetella uptake gene, domain 1"/>
    <property type="match status" value="1"/>
</dbReference>
<name>A0A1I5CKG9_9HYPH</name>